<feature type="compositionally biased region" description="Basic and acidic residues" evidence="1">
    <location>
        <begin position="267"/>
        <end position="279"/>
    </location>
</feature>
<dbReference type="Pfam" id="PF23373">
    <property type="entry name" value="DUF7093"/>
    <property type="match status" value="1"/>
</dbReference>
<feature type="compositionally biased region" description="Acidic residues" evidence="1">
    <location>
        <begin position="153"/>
        <end position="166"/>
    </location>
</feature>
<dbReference type="InterPro" id="IPR055519">
    <property type="entry name" value="DUF7093"/>
</dbReference>
<reference evidence="2" key="1">
    <citation type="submission" date="2020-11" db="EMBL/GenBank/DDBJ databases">
        <title>Carbohydrate-dependent, anaerobic sulfur respiration: A novel catabolism in halophilic archaea.</title>
        <authorList>
            <person name="Sorokin D.Y."/>
            <person name="Messina E."/>
            <person name="Smedile F."/>
            <person name="La Cono V."/>
            <person name="Hallsworth J.E."/>
            <person name="Yakimov M.M."/>
        </authorList>
    </citation>
    <scope>NUCLEOTIDE SEQUENCE</scope>
    <source>
        <strain evidence="2">HSR12-1</strain>
    </source>
</reference>
<feature type="compositionally biased region" description="Low complexity" evidence="1">
    <location>
        <begin position="69"/>
        <end position="87"/>
    </location>
</feature>
<dbReference type="GeneID" id="68856024"/>
<dbReference type="RefSeq" id="WP_229113283.1">
    <property type="nucleotide sequence ID" value="NZ_CP064787.1"/>
</dbReference>
<feature type="region of interest" description="Disordered" evidence="1">
    <location>
        <begin position="265"/>
        <end position="288"/>
    </location>
</feature>
<feature type="compositionally biased region" description="Acidic residues" evidence="1">
    <location>
        <begin position="226"/>
        <end position="235"/>
    </location>
</feature>
<proteinExistence type="predicted"/>
<feature type="compositionally biased region" description="Acidic residues" evidence="1">
    <location>
        <begin position="58"/>
        <end position="68"/>
    </location>
</feature>
<dbReference type="AlphaFoldDB" id="A0A897N2A0"/>
<name>A0A897N2A0_9EURY</name>
<accession>A0A897N2A0</accession>
<evidence type="ECO:0000313" key="3">
    <source>
        <dbReference type="Proteomes" id="UP000663525"/>
    </source>
</evidence>
<organism evidence="2 3">
    <name type="scientific">Halapricum desulfuricans</name>
    <dbReference type="NCBI Taxonomy" id="2841257"/>
    <lineage>
        <taxon>Archaea</taxon>
        <taxon>Methanobacteriati</taxon>
        <taxon>Methanobacteriota</taxon>
        <taxon>Stenosarchaea group</taxon>
        <taxon>Halobacteria</taxon>
        <taxon>Halobacteriales</taxon>
        <taxon>Haloarculaceae</taxon>
        <taxon>Halapricum</taxon>
    </lineage>
</organism>
<feature type="compositionally biased region" description="Low complexity" evidence="1">
    <location>
        <begin position="133"/>
        <end position="149"/>
    </location>
</feature>
<evidence type="ECO:0000313" key="2">
    <source>
        <dbReference type="EMBL" id="QSG06794.1"/>
    </source>
</evidence>
<sequence length="288" mass="30111">MSLKCSIFGHSFEESTVEREREEQGSEVVITIREVQTCTRCGETRVVSENKEVTTLETPDEVGSEPESADAGTDTAADSDTADADTTAESRSEADTATTAESQPGVDTIESRAGVDTTASESEVDTEEPLSPSTAGGSTDSGSGDGFASEEPPVTDDAEILDDDSEAPERDPGQWPQEAEDDSQGADAGPDLGAIEETEEIDESKTDAELLDDGAADTPSQTNEWPSEDEIDAASDPDAVGPGAVTVPEGSYVCRECGFSTPAEASSLREGDFCPECHRGTLVHTQGT</sequence>
<evidence type="ECO:0000256" key="1">
    <source>
        <dbReference type="SAM" id="MobiDB-lite"/>
    </source>
</evidence>
<dbReference type="EMBL" id="CP064787">
    <property type="protein sequence ID" value="QSG06794.1"/>
    <property type="molecule type" value="Genomic_DNA"/>
</dbReference>
<gene>
    <name evidence="2" type="ORF">HSR121_2473</name>
</gene>
<protein>
    <submittedName>
        <fullName evidence="2">Zn-finger domains containing protein</fullName>
    </submittedName>
</protein>
<dbReference type="Proteomes" id="UP000663525">
    <property type="component" value="Chromosome"/>
</dbReference>
<feature type="region of interest" description="Disordered" evidence="1">
    <location>
        <begin position="48"/>
        <end position="245"/>
    </location>
</feature>